<dbReference type="EMBL" id="LGRX02034475">
    <property type="protein sequence ID" value="KAK3237716.1"/>
    <property type="molecule type" value="Genomic_DNA"/>
</dbReference>
<proteinExistence type="predicted"/>
<gene>
    <name evidence="2" type="ORF">CYMTET_52227</name>
</gene>
<protein>
    <submittedName>
        <fullName evidence="2">Uncharacterized protein</fullName>
    </submittedName>
</protein>
<evidence type="ECO:0000313" key="3">
    <source>
        <dbReference type="Proteomes" id="UP001190700"/>
    </source>
</evidence>
<feature type="region of interest" description="Disordered" evidence="1">
    <location>
        <begin position="186"/>
        <end position="206"/>
    </location>
</feature>
<reference evidence="2 3" key="1">
    <citation type="journal article" date="2015" name="Genome Biol. Evol.">
        <title>Comparative Genomics of a Bacterivorous Green Alga Reveals Evolutionary Causalities and Consequences of Phago-Mixotrophic Mode of Nutrition.</title>
        <authorList>
            <person name="Burns J.A."/>
            <person name="Paasch A."/>
            <person name="Narechania A."/>
            <person name="Kim E."/>
        </authorList>
    </citation>
    <scope>NUCLEOTIDE SEQUENCE [LARGE SCALE GENOMIC DNA]</scope>
    <source>
        <strain evidence="2 3">PLY_AMNH</strain>
    </source>
</reference>
<feature type="region of interest" description="Disordered" evidence="1">
    <location>
        <begin position="137"/>
        <end position="160"/>
    </location>
</feature>
<dbReference type="AlphaFoldDB" id="A0AAE0BJE4"/>
<feature type="compositionally biased region" description="Polar residues" evidence="1">
    <location>
        <begin position="150"/>
        <end position="160"/>
    </location>
</feature>
<comment type="caution">
    <text evidence="2">The sequence shown here is derived from an EMBL/GenBank/DDBJ whole genome shotgun (WGS) entry which is preliminary data.</text>
</comment>
<accession>A0AAE0BJE4</accession>
<organism evidence="2 3">
    <name type="scientific">Cymbomonas tetramitiformis</name>
    <dbReference type="NCBI Taxonomy" id="36881"/>
    <lineage>
        <taxon>Eukaryota</taxon>
        <taxon>Viridiplantae</taxon>
        <taxon>Chlorophyta</taxon>
        <taxon>Pyramimonadophyceae</taxon>
        <taxon>Pyramimonadales</taxon>
        <taxon>Pyramimonadaceae</taxon>
        <taxon>Cymbomonas</taxon>
    </lineage>
</organism>
<sequence>MSGPFKPARQGGRTTASDHEHVTYIDRGVKPCTFDNVYSGESIVQRRRTYGSIFPSRQPQNSVIGFGSSASRFSHRVPAKSGGASSFPEPAPTTYEAGKSQLASGKAHYSTALGLPHIYQASTNRMEGLRSVSPSAFRPLVAPPERSKPLSRTSYGMTPDSNIGQAADNDTESPNIPSKEFHFRSFSTSPSRHETPWHSKNNVPPMSVRRPMPSLHDSITPDVEFPSVGWFKHTIPGMRDALTPNTMERARRSVEEKTWYPNPAPRTWFGGKNSIKLGS</sequence>
<feature type="region of interest" description="Disordered" evidence="1">
    <location>
        <begin position="1"/>
        <end position="20"/>
    </location>
</feature>
<keyword evidence="3" id="KW-1185">Reference proteome</keyword>
<evidence type="ECO:0000313" key="2">
    <source>
        <dbReference type="EMBL" id="KAK3237716.1"/>
    </source>
</evidence>
<name>A0AAE0BJE4_9CHLO</name>
<dbReference type="Proteomes" id="UP001190700">
    <property type="component" value="Unassembled WGS sequence"/>
</dbReference>
<evidence type="ECO:0000256" key="1">
    <source>
        <dbReference type="SAM" id="MobiDB-lite"/>
    </source>
</evidence>
<feature type="region of interest" description="Disordered" evidence="1">
    <location>
        <begin position="75"/>
        <end position="96"/>
    </location>
</feature>